<comment type="caution">
    <text evidence="2">The sequence shown here is derived from an EMBL/GenBank/DDBJ whole genome shotgun (WGS) entry which is preliminary data.</text>
</comment>
<reference evidence="2 3" key="1">
    <citation type="submission" date="2018-03" db="EMBL/GenBank/DDBJ databases">
        <title>Genome sequence of Clostridium vincentii DSM 10228.</title>
        <authorList>
            <person name="Poehlein A."/>
            <person name="Daniel R."/>
        </authorList>
    </citation>
    <scope>NUCLEOTIDE SEQUENCE [LARGE SCALE GENOMIC DNA]</scope>
    <source>
        <strain evidence="2 3">DSM 10228</strain>
    </source>
</reference>
<evidence type="ECO:0000313" key="3">
    <source>
        <dbReference type="Proteomes" id="UP000239471"/>
    </source>
</evidence>
<dbReference type="EMBL" id="PVXQ01000032">
    <property type="protein sequence ID" value="PRR81313.1"/>
    <property type="molecule type" value="Genomic_DNA"/>
</dbReference>
<accession>A0A2T0BBV3</accession>
<dbReference type="AlphaFoldDB" id="A0A2T0BBV3"/>
<evidence type="ECO:0000313" key="2">
    <source>
        <dbReference type="EMBL" id="PRR81313.1"/>
    </source>
</evidence>
<evidence type="ECO:0000256" key="1">
    <source>
        <dbReference type="SAM" id="MobiDB-lite"/>
    </source>
</evidence>
<gene>
    <name evidence="2" type="ORF">CLVI_26320</name>
</gene>
<dbReference type="Proteomes" id="UP000239471">
    <property type="component" value="Unassembled WGS sequence"/>
</dbReference>
<name>A0A2T0BBV3_9CLOT</name>
<protein>
    <submittedName>
        <fullName evidence="2">Virus attachment protein p12 family protein</fullName>
    </submittedName>
</protein>
<proteinExistence type="predicted"/>
<dbReference type="Pfam" id="PF12669">
    <property type="entry name" value="FeoB_associated"/>
    <property type="match status" value="1"/>
</dbReference>
<dbReference type="RefSeq" id="WP_106060551.1">
    <property type="nucleotide sequence ID" value="NZ_PVXQ01000032.1"/>
</dbReference>
<sequence>MEIVITITILLVAIYIIYKNIKKSSDGECNCGSCSKDCPSKKKKEK</sequence>
<feature type="region of interest" description="Disordered" evidence="1">
    <location>
        <begin position="25"/>
        <end position="46"/>
    </location>
</feature>
<keyword evidence="3" id="KW-1185">Reference proteome</keyword>
<organism evidence="2 3">
    <name type="scientific">Clostridium vincentii</name>
    <dbReference type="NCBI Taxonomy" id="52704"/>
    <lineage>
        <taxon>Bacteria</taxon>
        <taxon>Bacillati</taxon>
        <taxon>Bacillota</taxon>
        <taxon>Clostridia</taxon>
        <taxon>Eubacteriales</taxon>
        <taxon>Clostridiaceae</taxon>
        <taxon>Clostridium</taxon>
    </lineage>
</organism>